<dbReference type="InterPro" id="IPR019734">
    <property type="entry name" value="TPR_rpt"/>
</dbReference>
<dbReference type="STRING" id="1628148.BI198_13675"/>
<dbReference type="Gene3D" id="1.25.40.10">
    <property type="entry name" value="Tetratricopeptide repeat domain"/>
    <property type="match status" value="2"/>
</dbReference>
<name>A0A1E7Q8M3_9GAMM</name>
<organism evidence="2 3">
    <name type="scientific">Rheinheimera salexigens</name>
    <dbReference type="NCBI Taxonomy" id="1628148"/>
    <lineage>
        <taxon>Bacteria</taxon>
        <taxon>Pseudomonadati</taxon>
        <taxon>Pseudomonadota</taxon>
        <taxon>Gammaproteobacteria</taxon>
        <taxon>Chromatiales</taxon>
        <taxon>Chromatiaceae</taxon>
        <taxon>Rheinheimera</taxon>
    </lineage>
</organism>
<protein>
    <recommendedName>
        <fullName evidence="4">Tetratricopeptide repeat protein</fullName>
    </recommendedName>
</protein>
<accession>A0A1E7Q8M3</accession>
<dbReference type="SUPFAM" id="SSF48452">
    <property type="entry name" value="TPR-like"/>
    <property type="match status" value="1"/>
</dbReference>
<sequence length="238" mass="25829">MRRINYSLLLLALLLSTACSQQPTAIKPATATDSVSIGTNAAALPKVAKSLPGSEQQQFTQAKQLMQQQDFDNAAELLQNIVASQADFAGVWYNLAVCQWQLNQAGEAESSLQQALVADAKSASLNQSAGLNLSASLNQNGSLNKSASLNLLGILAREQGQFGQAEQYWLQAVQANDTAAAHKNLGILYELYLGQLNQAQRHYQRYFELSQDPQAKMWLTLIDRQLAAQGSSDAEESL</sequence>
<dbReference type="Pfam" id="PF13432">
    <property type="entry name" value="TPR_16"/>
    <property type="match status" value="1"/>
</dbReference>
<feature type="chain" id="PRO_5009200504" description="Tetratricopeptide repeat protein" evidence="1">
    <location>
        <begin position="22"/>
        <end position="238"/>
    </location>
</feature>
<keyword evidence="3" id="KW-1185">Reference proteome</keyword>
<evidence type="ECO:0008006" key="4">
    <source>
        <dbReference type="Google" id="ProtNLM"/>
    </source>
</evidence>
<feature type="signal peptide" evidence="1">
    <location>
        <begin position="1"/>
        <end position="21"/>
    </location>
</feature>
<keyword evidence="1" id="KW-0732">Signal</keyword>
<dbReference type="Pfam" id="PF14559">
    <property type="entry name" value="TPR_19"/>
    <property type="match status" value="1"/>
</dbReference>
<dbReference type="Proteomes" id="UP000242258">
    <property type="component" value="Unassembled WGS sequence"/>
</dbReference>
<evidence type="ECO:0000313" key="3">
    <source>
        <dbReference type="Proteomes" id="UP000242258"/>
    </source>
</evidence>
<evidence type="ECO:0000313" key="2">
    <source>
        <dbReference type="EMBL" id="OEY70496.1"/>
    </source>
</evidence>
<dbReference type="PROSITE" id="PS51257">
    <property type="entry name" value="PROKAR_LIPOPROTEIN"/>
    <property type="match status" value="1"/>
</dbReference>
<comment type="caution">
    <text evidence="2">The sequence shown here is derived from an EMBL/GenBank/DDBJ whole genome shotgun (WGS) entry which is preliminary data.</text>
</comment>
<dbReference type="AlphaFoldDB" id="A0A1E7Q8M3"/>
<dbReference type="RefSeq" id="WP_070050050.1">
    <property type="nucleotide sequence ID" value="NZ_CBCSDO010000002.1"/>
</dbReference>
<dbReference type="OrthoDB" id="255821at2"/>
<gene>
    <name evidence="2" type="ORF">BI198_13675</name>
</gene>
<reference evidence="3" key="1">
    <citation type="submission" date="2016-09" db="EMBL/GenBank/DDBJ databases">
        <authorList>
            <person name="Wan X."/>
            <person name="Hou S."/>
        </authorList>
    </citation>
    <scope>NUCLEOTIDE SEQUENCE [LARGE SCALE GENOMIC DNA]</scope>
    <source>
        <strain evidence="3">KH87</strain>
    </source>
</reference>
<dbReference type="EMBL" id="MKEK01000001">
    <property type="protein sequence ID" value="OEY70496.1"/>
    <property type="molecule type" value="Genomic_DNA"/>
</dbReference>
<proteinExistence type="predicted"/>
<dbReference type="SMART" id="SM00028">
    <property type="entry name" value="TPR"/>
    <property type="match status" value="3"/>
</dbReference>
<dbReference type="InterPro" id="IPR011990">
    <property type="entry name" value="TPR-like_helical_dom_sf"/>
</dbReference>
<evidence type="ECO:0000256" key="1">
    <source>
        <dbReference type="SAM" id="SignalP"/>
    </source>
</evidence>